<dbReference type="Proteomes" id="UP000255335">
    <property type="component" value="Unassembled WGS sequence"/>
</dbReference>
<gene>
    <name evidence="1" type="ORF">NCTC12221_00876</name>
</gene>
<dbReference type="EMBL" id="UGHZ01000001">
    <property type="protein sequence ID" value="STP09433.1"/>
    <property type="molecule type" value="Genomic_DNA"/>
</dbReference>
<name>A0A377JPB3_9HELI</name>
<evidence type="ECO:0000313" key="1">
    <source>
        <dbReference type="EMBL" id="STP09433.1"/>
    </source>
</evidence>
<sequence>MGVVAVGGILKRFLLSLFVFGVGQNLLAVDFSPAPIYENNSTFGSVSIGGVAYNIKSKQDYDNTRGAVLFGLKRGFLLGDSKKVLLNAWLEGSAGAENKNGLYSGSVGGQIGYRLFNGRVIVLLGGGFEMSNLAMPHIPKEQYNIYGGLARAELFIDIAQGYGLSVGYTRGFNEKSKKIKDESFDTQGIMLSVSFYDFSI</sequence>
<accession>A0A377JPB3</accession>
<organism evidence="1 2">
    <name type="scientific">Helicobacter cinaedi</name>
    <dbReference type="NCBI Taxonomy" id="213"/>
    <lineage>
        <taxon>Bacteria</taxon>
        <taxon>Pseudomonadati</taxon>
        <taxon>Campylobacterota</taxon>
        <taxon>Epsilonproteobacteria</taxon>
        <taxon>Campylobacterales</taxon>
        <taxon>Helicobacteraceae</taxon>
        <taxon>Helicobacter</taxon>
    </lineage>
</organism>
<protein>
    <recommendedName>
        <fullName evidence="3">Outer membrane protein</fullName>
    </recommendedName>
</protein>
<reference evidence="1 2" key="1">
    <citation type="submission" date="2018-06" db="EMBL/GenBank/DDBJ databases">
        <authorList>
            <consortium name="Pathogen Informatics"/>
            <person name="Doyle S."/>
        </authorList>
    </citation>
    <scope>NUCLEOTIDE SEQUENCE [LARGE SCALE GENOMIC DNA]</scope>
    <source>
        <strain evidence="1 2">NCTC12221</strain>
    </source>
</reference>
<proteinExistence type="predicted"/>
<evidence type="ECO:0008006" key="3">
    <source>
        <dbReference type="Google" id="ProtNLM"/>
    </source>
</evidence>
<evidence type="ECO:0000313" key="2">
    <source>
        <dbReference type="Proteomes" id="UP000255335"/>
    </source>
</evidence>
<dbReference type="AlphaFoldDB" id="A0A377JPB3"/>